<organism evidence="1 2">
    <name type="scientific">Mycolicibacterium vanbaalenii (strain DSM 7251 / JCM 13017 / BCRC 16820 / KCTC 9966 / NRRL B-24157 / PYR-1)</name>
    <name type="common">Mycobacterium vanbaalenii</name>
    <dbReference type="NCBI Taxonomy" id="350058"/>
    <lineage>
        <taxon>Bacteria</taxon>
        <taxon>Bacillati</taxon>
        <taxon>Actinomycetota</taxon>
        <taxon>Actinomycetes</taxon>
        <taxon>Mycobacteriales</taxon>
        <taxon>Mycobacteriaceae</taxon>
        <taxon>Mycolicibacterium</taxon>
    </lineage>
</organism>
<sequence>MSDLQRLKSTLEAVAQSSRQTGGSLAQFKSNLAKQKDQVAAAIGGSAQRKDREVLEALTRAGEKIDAAVYALDAAARAAGEYGRSL</sequence>
<accession>A1THQ8</accession>
<protein>
    <submittedName>
        <fullName evidence="1">Uncharacterized protein</fullName>
    </submittedName>
</protein>
<evidence type="ECO:0000313" key="2">
    <source>
        <dbReference type="Proteomes" id="UP000009159"/>
    </source>
</evidence>
<evidence type="ECO:0000313" key="1">
    <source>
        <dbReference type="EMBL" id="ABM16708.1"/>
    </source>
</evidence>
<keyword evidence="2" id="KW-1185">Reference proteome</keyword>
<dbReference type="KEGG" id="mva:Mvan_5949"/>
<dbReference type="AlphaFoldDB" id="A1THQ8"/>
<dbReference type="EMBL" id="CP000511">
    <property type="protein sequence ID" value="ABM16708.1"/>
    <property type="molecule type" value="Genomic_DNA"/>
</dbReference>
<dbReference type="RefSeq" id="WP_011783053.1">
    <property type="nucleotide sequence ID" value="NC_008726.1"/>
</dbReference>
<dbReference type="HOGENOM" id="CLU_2494649_0_0_11"/>
<reference evidence="1" key="1">
    <citation type="submission" date="2006-12" db="EMBL/GenBank/DDBJ databases">
        <title>Complete sequence of Mycobacterium vanbaalenii PYR-1.</title>
        <authorList>
            <consortium name="US DOE Joint Genome Institute"/>
            <person name="Copeland A."/>
            <person name="Lucas S."/>
            <person name="Lapidus A."/>
            <person name="Barry K."/>
            <person name="Detter J.C."/>
            <person name="Glavina del Rio T."/>
            <person name="Hammon N."/>
            <person name="Israni S."/>
            <person name="Dalin E."/>
            <person name="Tice H."/>
            <person name="Pitluck S."/>
            <person name="Singan V."/>
            <person name="Schmutz J."/>
            <person name="Larimer F."/>
            <person name="Land M."/>
            <person name="Hauser L."/>
            <person name="Kyrpides N."/>
            <person name="Anderson I.J."/>
            <person name="Miller C."/>
            <person name="Richardson P."/>
        </authorList>
    </citation>
    <scope>NUCLEOTIDE SEQUENCE [LARGE SCALE GENOMIC DNA]</scope>
    <source>
        <strain evidence="1">PYR-1</strain>
    </source>
</reference>
<name>A1THQ8_MYCVP</name>
<dbReference type="Proteomes" id="UP000009159">
    <property type="component" value="Chromosome"/>
</dbReference>
<proteinExistence type="predicted"/>
<dbReference type="eggNOG" id="ENOG5031IDZ">
    <property type="taxonomic scope" value="Bacteria"/>
</dbReference>
<gene>
    <name evidence="1" type="ordered locus">Mvan_5949</name>
</gene>